<evidence type="ECO:0000256" key="1">
    <source>
        <dbReference type="SAM" id="SignalP"/>
    </source>
</evidence>
<keyword evidence="1" id="KW-0732">Signal</keyword>
<dbReference type="RefSeq" id="XP_046589330.1">
    <property type="nucleotide sequence ID" value="XM_046733374.1"/>
</dbReference>
<dbReference type="Proteomes" id="UP000829291">
    <property type="component" value="Chromosome 3"/>
</dbReference>
<dbReference type="SUPFAM" id="SSF100895">
    <property type="entry name" value="Kazal-type serine protease inhibitors"/>
    <property type="match status" value="1"/>
</dbReference>
<feature type="domain" description="Kazal-like" evidence="2">
    <location>
        <begin position="55"/>
        <end position="102"/>
    </location>
</feature>
<dbReference type="InterPro" id="IPR036058">
    <property type="entry name" value="Kazal_dom_sf"/>
</dbReference>
<dbReference type="GeneID" id="107223576"/>
<feature type="signal peptide" evidence="1">
    <location>
        <begin position="1"/>
        <end position="23"/>
    </location>
</feature>
<sequence>MKVAVTSLVIVAVLACFVHDASAQQNWWERDQDGSVAIASSRTSTSAPSTAAPASGMPANCPCVTTPQYNPVCGDNRITYDNFEILKCAQNCGVGEYKICGHALSTKIFEGFKGDLFPIMDFFTASSKSALQWTL</sequence>
<feature type="chain" id="PRO_5046214195" evidence="1">
    <location>
        <begin position="24"/>
        <end position="135"/>
    </location>
</feature>
<keyword evidence="3" id="KW-1185">Reference proteome</keyword>
<protein>
    <submittedName>
        <fullName evidence="4">Uncharacterized protein LOC107223576 isoform X1</fullName>
    </submittedName>
</protein>
<gene>
    <name evidence="4" type="primary">LOC107223576</name>
</gene>
<dbReference type="PROSITE" id="PS51465">
    <property type="entry name" value="KAZAL_2"/>
    <property type="match status" value="1"/>
</dbReference>
<reference evidence="4" key="1">
    <citation type="submission" date="2025-08" db="UniProtKB">
        <authorList>
            <consortium name="RefSeq"/>
        </authorList>
    </citation>
    <scope>IDENTIFICATION</scope>
    <source>
        <tissue evidence="4">Thorax and Abdomen</tissue>
    </source>
</reference>
<accession>A0ABM3FMT2</accession>
<name>A0ABM3FMT2_NEOLC</name>
<evidence type="ECO:0000313" key="4">
    <source>
        <dbReference type="RefSeq" id="XP_046589330.1"/>
    </source>
</evidence>
<dbReference type="Gene3D" id="3.30.60.30">
    <property type="match status" value="1"/>
</dbReference>
<proteinExistence type="predicted"/>
<evidence type="ECO:0000259" key="2">
    <source>
        <dbReference type="PROSITE" id="PS51465"/>
    </source>
</evidence>
<evidence type="ECO:0000313" key="3">
    <source>
        <dbReference type="Proteomes" id="UP000829291"/>
    </source>
</evidence>
<dbReference type="InterPro" id="IPR002350">
    <property type="entry name" value="Kazal_dom"/>
</dbReference>
<organism evidence="3 4">
    <name type="scientific">Neodiprion lecontei</name>
    <name type="common">Redheaded pine sawfly</name>
    <dbReference type="NCBI Taxonomy" id="441921"/>
    <lineage>
        <taxon>Eukaryota</taxon>
        <taxon>Metazoa</taxon>
        <taxon>Ecdysozoa</taxon>
        <taxon>Arthropoda</taxon>
        <taxon>Hexapoda</taxon>
        <taxon>Insecta</taxon>
        <taxon>Pterygota</taxon>
        <taxon>Neoptera</taxon>
        <taxon>Endopterygota</taxon>
        <taxon>Hymenoptera</taxon>
        <taxon>Tenthredinoidea</taxon>
        <taxon>Diprionidae</taxon>
        <taxon>Diprioninae</taxon>
        <taxon>Neodiprion</taxon>
    </lineage>
</organism>
<dbReference type="PROSITE" id="PS51257">
    <property type="entry name" value="PROKAR_LIPOPROTEIN"/>
    <property type="match status" value="1"/>
</dbReference>